<evidence type="ECO:0000256" key="1">
    <source>
        <dbReference type="SAM" id="MobiDB-lite"/>
    </source>
</evidence>
<comment type="caution">
    <text evidence="2">The sequence shown here is derived from an EMBL/GenBank/DDBJ whole genome shotgun (WGS) entry which is preliminary data.</text>
</comment>
<evidence type="ECO:0000313" key="3">
    <source>
        <dbReference type="Proteomes" id="UP000265520"/>
    </source>
</evidence>
<organism evidence="2 3">
    <name type="scientific">Trifolium medium</name>
    <dbReference type="NCBI Taxonomy" id="97028"/>
    <lineage>
        <taxon>Eukaryota</taxon>
        <taxon>Viridiplantae</taxon>
        <taxon>Streptophyta</taxon>
        <taxon>Embryophyta</taxon>
        <taxon>Tracheophyta</taxon>
        <taxon>Spermatophyta</taxon>
        <taxon>Magnoliopsida</taxon>
        <taxon>eudicotyledons</taxon>
        <taxon>Gunneridae</taxon>
        <taxon>Pentapetalae</taxon>
        <taxon>rosids</taxon>
        <taxon>fabids</taxon>
        <taxon>Fabales</taxon>
        <taxon>Fabaceae</taxon>
        <taxon>Papilionoideae</taxon>
        <taxon>50 kb inversion clade</taxon>
        <taxon>NPAAA clade</taxon>
        <taxon>Hologalegina</taxon>
        <taxon>IRL clade</taxon>
        <taxon>Trifolieae</taxon>
        <taxon>Trifolium</taxon>
    </lineage>
</organism>
<feature type="compositionally biased region" description="Low complexity" evidence="1">
    <location>
        <begin position="24"/>
        <end position="36"/>
    </location>
</feature>
<protein>
    <submittedName>
        <fullName evidence="2">Uncharacterized protein</fullName>
    </submittedName>
</protein>
<proteinExistence type="predicted"/>
<feature type="non-terminal residue" evidence="2">
    <location>
        <position position="71"/>
    </location>
</feature>
<name>A0A392NYA4_9FABA</name>
<dbReference type="AlphaFoldDB" id="A0A392NYA4"/>
<dbReference type="Proteomes" id="UP000265520">
    <property type="component" value="Unassembled WGS sequence"/>
</dbReference>
<sequence>MHSHKTNPIAPSPSTQRRPPHSPPHLLKSPRSSSSLGGVLVCGNTILKPLRWSPPSGVNSTVFSLRTKESR</sequence>
<accession>A0A392NYA4</accession>
<reference evidence="2 3" key="1">
    <citation type="journal article" date="2018" name="Front. Plant Sci.">
        <title>Red Clover (Trifolium pratense) and Zigzag Clover (T. medium) - A Picture of Genomic Similarities and Differences.</title>
        <authorList>
            <person name="Dluhosova J."/>
            <person name="Istvanek J."/>
            <person name="Nedelnik J."/>
            <person name="Repkova J."/>
        </authorList>
    </citation>
    <scope>NUCLEOTIDE SEQUENCE [LARGE SCALE GENOMIC DNA]</scope>
    <source>
        <strain evidence="3">cv. 10/8</strain>
        <tissue evidence="2">Leaf</tissue>
    </source>
</reference>
<feature type="region of interest" description="Disordered" evidence="1">
    <location>
        <begin position="1"/>
        <end position="71"/>
    </location>
</feature>
<keyword evidence="3" id="KW-1185">Reference proteome</keyword>
<evidence type="ECO:0000313" key="2">
    <source>
        <dbReference type="EMBL" id="MCI04757.1"/>
    </source>
</evidence>
<dbReference type="EMBL" id="LXQA010056411">
    <property type="protein sequence ID" value="MCI04757.1"/>
    <property type="molecule type" value="Genomic_DNA"/>
</dbReference>